<dbReference type="Proteomes" id="UP001287286">
    <property type="component" value="Unassembled WGS sequence"/>
</dbReference>
<evidence type="ECO:0000313" key="4">
    <source>
        <dbReference type="Proteomes" id="UP001287286"/>
    </source>
</evidence>
<accession>A0A2U3E9A4</accession>
<reference evidence="1 4" key="4">
    <citation type="journal article" date="2024" name="Microbiol. Resour. Announc.">
        <title>Genome annotations for the ascomycete fungi Trichoderma harzianum, Trichoderma aggressivum, and Purpureocillium lilacinum.</title>
        <authorList>
            <person name="Beijen E.P.W."/>
            <person name="Ohm R.A."/>
        </authorList>
    </citation>
    <scope>NUCLEOTIDE SEQUENCE [LARGE SCALE GENOMIC DNA]</scope>
    <source>
        <strain evidence="1 4">CBS 150709</strain>
    </source>
</reference>
<evidence type="ECO:0000313" key="1">
    <source>
        <dbReference type="EMBL" id="KAK4088455.1"/>
    </source>
</evidence>
<dbReference type="Proteomes" id="UP000245956">
    <property type="component" value="Unassembled WGS sequence"/>
</dbReference>
<organism evidence="2 3">
    <name type="scientific">Purpureocillium lilacinum</name>
    <name type="common">Paecilomyces lilacinus</name>
    <dbReference type="NCBI Taxonomy" id="33203"/>
    <lineage>
        <taxon>Eukaryota</taxon>
        <taxon>Fungi</taxon>
        <taxon>Dikarya</taxon>
        <taxon>Ascomycota</taxon>
        <taxon>Pezizomycotina</taxon>
        <taxon>Sordariomycetes</taxon>
        <taxon>Hypocreomycetidae</taxon>
        <taxon>Hypocreales</taxon>
        <taxon>Ophiocordycipitaceae</taxon>
        <taxon>Purpureocillium</taxon>
    </lineage>
</organism>
<gene>
    <name evidence="2" type="ORF">PCL_12472</name>
    <name evidence="1" type="ORF">Purlil1_7334</name>
</gene>
<reference evidence="2" key="1">
    <citation type="submission" date="2015-05" db="EMBL/GenBank/DDBJ databases">
        <authorList>
            <person name="Wang D.B."/>
            <person name="Wang M."/>
        </authorList>
    </citation>
    <scope>NUCLEOTIDE SEQUENCE</scope>
    <source>
        <strain evidence="2">36-1</strain>
    </source>
</reference>
<proteinExistence type="predicted"/>
<keyword evidence="4" id="KW-1185">Reference proteome</keyword>
<protein>
    <submittedName>
        <fullName evidence="2">Uncharacterized protein</fullName>
    </submittedName>
</protein>
<reference evidence="2 3" key="2">
    <citation type="journal article" date="2016" name="Front. Microbiol.">
        <title>Genome and transcriptome sequences reveal the specific parasitism of the nematophagous Purpureocillium lilacinum 36-1.</title>
        <authorList>
            <person name="Xie J."/>
            <person name="Li S."/>
            <person name="Mo C."/>
            <person name="Xiao X."/>
            <person name="Peng D."/>
            <person name="Wang G."/>
            <person name="Xiao Y."/>
        </authorList>
    </citation>
    <scope>NUCLEOTIDE SEQUENCE [LARGE SCALE GENOMIC DNA]</scope>
    <source>
        <strain evidence="2 3">36-1</strain>
    </source>
</reference>
<dbReference type="AlphaFoldDB" id="A0A2U3E9A4"/>
<comment type="caution">
    <text evidence="2">The sequence shown here is derived from an EMBL/GenBank/DDBJ whole genome shotgun (WGS) entry which is preliminary data.</text>
</comment>
<dbReference type="EMBL" id="LCWV01000008">
    <property type="protein sequence ID" value="PWI71104.1"/>
    <property type="molecule type" value="Genomic_DNA"/>
</dbReference>
<name>A0A2U3E9A4_PURLI</name>
<reference evidence="1" key="3">
    <citation type="submission" date="2023-11" db="EMBL/GenBank/DDBJ databases">
        <authorList>
            <person name="Beijen E."/>
            <person name="Ohm R.A."/>
        </authorList>
    </citation>
    <scope>NUCLEOTIDE SEQUENCE</scope>
    <source>
        <strain evidence="1">CBS 150709</strain>
    </source>
</reference>
<evidence type="ECO:0000313" key="2">
    <source>
        <dbReference type="EMBL" id="PWI71104.1"/>
    </source>
</evidence>
<evidence type="ECO:0000313" key="3">
    <source>
        <dbReference type="Proteomes" id="UP000245956"/>
    </source>
</evidence>
<sequence length="498" mass="53840">MSLFHSLFDLRPPVRLNAVCDSARGKHARSTPHEMRVLPLEAHLAQLVCPKMRRSRPPSAPLQLLSAPTTVPLPLPRGAMELPDPQMRSRQLFALPLPCQPAWLATTTTSSRSLAALLQRMDAPTATTASPSDQGSCGLPVSLARCTLRNGAPPSSRLALCGTRTSIFLWTAFQIRPLRPHPHAAQRFRVTTPWGPTARPCEGWCCAPATVEDDARVLDRPNDGMAAASLAPCARRTPLHRDATQALGGCRRKRLRWLTAHCSIGRLTDHMPSPIKSSPKVALQEPSHSRATAEQLGPEIGHRGGMIACYSIRVTEQAPNPAFGNQTTAPRSYRELFREASGRGVLGTAVERRSSRHASVLRLRGSLDAWIERRGLCNSLITVMPLAGVAYALLSRLKQTYHVNEVSPATEHGLRVRASALIVVRRSRIPTQPSPAMFALQGTVTHGTHFQLPAVGWCPSPATHPLGSSIGSRLGHHGVGLTLSACRSSTLDHGSSSS</sequence>
<dbReference type="EMBL" id="JAWRVI010000025">
    <property type="protein sequence ID" value="KAK4088455.1"/>
    <property type="molecule type" value="Genomic_DNA"/>
</dbReference>